<dbReference type="InterPro" id="IPR003960">
    <property type="entry name" value="ATPase_AAA_CS"/>
</dbReference>
<feature type="domain" description="AAA+ ATPase" evidence="6">
    <location>
        <begin position="671"/>
        <end position="807"/>
    </location>
</feature>
<sequence>MFCSPETIRSSKRAKTIVSEATSLTASALLFRTIANNVIPTAVHDYFSSNLQKLSSCFSSQLTLHPRTTCFEAANVYLGEKLSPLTSRIKVNKLEKERELELTVDKDEELVDLYNGVRLNWVLVSSPIERPISNTRSNEEEEFASSEIRHFELSFHKKHRDMVLRSYLPYILQKAKAVGEEKKIVKLHTIDYNSTDNWSSINLDHPATFDTMAMDPDLKKFLVEDLNRFIGRKQYYKRVGKAWKREYLLYGPPGTGKSSLVAAMANFLKFHIYDLDLREVECNSDLRQLLIGTTSRSVLVIEDIDCLIELDNKAISVEDDDEVTLSGLLNFIDGLWSSCGEERIIVFTTNHEDRLDPALLRPGRMDVHLHMSYCSFSGFKTLAYNYLQIQEHTLSRDIKDLLEKVETTPAEVAEELMKSDKVEVALQGLIKNHHTVLQNHSISSYLTRCFSHSLPNHQQRRPTSVQDYFHSCLQRLSTRLSSQLTVVVQEFDGLIANHMFEAANVYLGEKQSPLTSRIKVNKMEKERELAVTIDKGEELVDIYDGVKFKWVLVSSRNDKPVSNTRSNQQGFAASETRHFELSFHKKHRDMVLRYYLPYVLEQAKAIREQSKTVKLHTIDYNGTEYWSSINLDHPATFRTMAMDPDLKNMLIEDLDRFRGRKEYYRRVGKAWKRGYLLYGRPGTGKSSLVAAMANYLKFDIYDMDLKEVQCNSDLRRLLIGTASKSILVIEDIDCSTEMQNRESDNKAMSLEDEKVSLSGLLNFIDGLWSSCGDERIIVFTTNHKDRLDPALLRPGRMDVHLHMSYCSFSGFKTLASNYLQIQDHPLFRDIEDLLEKVEATPAEVAGELMKSDTIEVALQGLIKFLQNRKDGN</sequence>
<dbReference type="Pfam" id="PF14363">
    <property type="entry name" value="AAA_assoc"/>
    <property type="match status" value="2"/>
</dbReference>
<dbReference type="InterPro" id="IPR050747">
    <property type="entry name" value="Mitochondrial_chaperone_BCS1"/>
</dbReference>
<comment type="caution">
    <text evidence="7">The sequence shown here is derived from an EMBL/GenBank/DDBJ whole genome shotgun (WGS) entry which is preliminary data.</text>
</comment>
<evidence type="ECO:0000256" key="5">
    <source>
        <dbReference type="ARBA" id="ARBA00049360"/>
    </source>
</evidence>
<keyword evidence="4" id="KW-0460">Magnesium</keyword>
<dbReference type="AlphaFoldDB" id="A0AAW0KXH3"/>
<dbReference type="EMBL" id="PKMF04000217">
    <property type="protein sequence ID" value="KAK7842676.1"/>
    <property type="molecule type" value="Genomic_DNA"/>
</dbReference>
<keyword evidence="3" id="KW-0378">Hydrolase</keyword>
<name>A0AAW0KXH3_QUESU</name>
<dbReference type="Pfam" id="PF25568">
    <property type="entry name" value="AAA_lid_At3g28540"/>
    <property type="match status" value="2"/>
</dbReference>
<dbReference type="InterPro" id="IPR027417">
    <property type="entry name" value="P-loop_NTPase"/>
</dbReference>
<gene>
    <name evidence="7" type="ORF">CFP56_013526</name>
</gene>
<evidence type="ECO:0000259" key="6">
    <source>
        <dbReference type="SMART" id="SM00382"/>
    </source>
</evidence>
<dbReference type="InterPro" id="IPR003959">
    <property type="entry name" value="ATPase_AAA_core"/>
</dbReference>
<dbReference type="InterPro" id="IPR058017">
    <property type="entry name" value="At3g28540-like_C"/>
</dbReference>
<dbReference type="SMART" id="SM00382">
    <property type="entry name" value="AAA"/>
    <property type="match status" value="2"/>
</dbReference>
<dbReference type="GO" id="GO:0016887">
    <property type="term" value="F:ATP hydrolysis activity"/>
    <property type="evidence" value="ECO:0007669"/>
    <property type="project" value="InterPro"/>
</dbReference>
<keyword evidence="8" id="KW-1185">Reference proteome</keyword>
<dbReference type="InterPro" id="IPR025753">
    <property type="entry name" value="AAA_N_dom"/>
</dbReference>
<dbReference type="SUPFAM" id="SSF52540">
    <property type="entry name" value="P-loop containing nucleoside triphosphate hydrolases"/>
    <property type="match status" value="2"/>
</dbReference>
<organism evidence="7 8">
    <name type="scientific">Quercus suber</name>
    <name type="common">Cork oak</name>
    <dbReference type="NCBI Taxonomy" id="58331"/>
    <lineage>
        <taxon>Eukaryota</taxon>
        <taxon>Viridiplantae</taxon>
        <taxon>Streptophyta</taxon>
        <taxon>Embryophyta</taxon>
        <taxon>Tracheophyta</taxon>
        <taxon>Spermatophyta</taxon>
        <taxon>Magnoliopsida</taxon>
        <taxon>eudicotyledons</taxon>
        <taxon>Gunneridae</taxon>
        <taxon>Pentapetalae</taxon>
        <taxon>rosids</taxon>
        <taxon>fabids</taxon>
        <taxon>Fagales</taxon>
        <taxon>Fagaceae</taxon>
        <taxon>Quercus</taxon>
    </lineage>
</organism>
<evidence type="ECO:0000256" key="2">
    <source>
        <dbReference type="ARBA" id="ARBA00007448"/>
    </source>
</evidence>
<dbReference type="Gene3D" id="3.40.50.300">
    <property type="entry name" value="P-loop containing nucleotide triphosphate hydrolases"/>
    <property type="match status" value="2"/>
</dbReference>
<evidence type="ECO:0000313" key="8">
    <source>
        <dbReference type="Proteomes" id="UP000237347"/>
    </source>
</evidence>
<dbReference type="GO" id="GO:0006950">
    <property type="term" value="P:response to stress"/>
    <property type="evidence" value="ECO:0007669"/>
    <property type="project" value="UniProtKB-ARBA"/>
</dbReference>
<dbReference type="CDD" id="cd19510">
    <property type="entry name" value="RecA-like_BCS1"/>
    <property type="match status" value="2"/>
</dbReference>
<evidence type="ECO:0000256" key="1">
    <source>
        <dbReference type="ARBA" id="ARBA00001946"/>
    </source>
</evidence>
<reference evidence="7 8" key="1">
    <citation type="journal article" date="2018" name="Sci. Data">
        <title>The draft genome sequence of cork oak.</title>
        <authorList>
            <person name="Ramos A.M."/>
            <person name="Usie A."/>
            <person name="Barbosa P."/>
            <person name="Barros P.M."/>
            <person name="Capote T."/>
            <person name="Chaves I."/>
            <person name="Simoes F."/>
            <person name="Abreu I."/>
            <person name="Carrasquinho I."/>
            <person name="Faro C."/>
            <person name="Guimaraes J.B."/>
            <person name="Mendonca D."/>
            <person name="Nobrega F."/>
            <person name="Rodrigues L."/>
            <person name="Saibo N.J.M."/>
            <person name="Varela M.C."/>
            <person name="Egas C."/>
            <person name="Matos J."/>
            <person name="Miguel C.M."/>
            <person name="Oliveira M.M."/>
            <person name="Ricardo C.P."/>
            <person name="Goncalves S."/>
        </authorList>
    </citation>
    <scope>NUCLEOTIDE SEQUENCE [LARGE SCALE GENOMIC DNA]</scope>
    <source>
        <strain evidence="8">cv. HL8</strain>
    </source>
</reference>
<evidence type="ECO:0000313" key="7">
    <source>
        <dbReference type="EMBL" id="KAK7842676.1"/>
    </source>
</evidence>
<evidence type="ECO:0000256" key="4">
    <source>
        <dbReference type="ARBA" id="ARBA00022842"/>
    </source>
</evidence>
<comment type="catalytic activity">
    <reaction evidence="5">
        <text>ATP + H2O = ADP + phosphate + H(+)</text>
        <dbReference type="Rhea" id="RHEA:13065"/>
        <dbReference type="ChEBI" id="CHEBI:15377"/>
        <dbReference type="ChEBI" id="CHEBI:15378"/>
        <dbReference type="ChEBI" id="CHEBI:30616"/>
        <dbReference type="ChEBI" id="CHEBI:43474"/>
        <dbReference type="ChEBI" id="CHEBI:456216"/>
    </reaction>
</comment>
<dbReference type="InterPro" id="IPR003593">
    <property type="entry name" value="AAA+_ATPase"/>
</dbReference>
<comment type="similarity">
    <text evidence="2">Belongs to the AAA ATPase family. BCS1 subfamily.</text>
</comment>
<dbReference type="Pfam" id="PF00004">
    <property type="entry name" value="AAA"/>
    <property type="match status" value="2"/>
</dbReference>
<accession>A0AAW0KXH3</accession>
<protein>
    <submittedName>
        <fullName evidence="7">Aaa-atpase</fullName>
    </submittedName>
</protein>
<dbReference type="Proteomes" id="UP000237347">
    <property type="component" value="Unassembled WGS sequence"/>
</dbReference>
<dbReference type="GO" id="GO:0005524">
    <property type="term" value="F:ATP binding"/>
    <property type="evidence" value="ECO:0007669"/>
    <property type="project" value="InterPro"/>
</dbReference>
<proteinExistence type="inferred from homology"/>
<comment type="cofactor">
    <cofactor evidence="1">
        <name>Mg(2+)</name>
        <dbReference type="ChEBI" id="CHEBI:18420"/>
    </cofactor>
</comment>
<dbReference type="PANTHER" id="PTHR23070">
    <property type="entry name" value="BCS1 AAA-TYPE ATPASE"/>
    <property type="match status" value="1"/>
</dbReference>
<dbReference type="Gene3D" id="6.10.280.40">
    <property type="match status" value="2"/>
</dbReference>
<evidence type="ECO:0000256" key="3">
    <source>
        <dbReference type="ARBA" id="ARBA00022801"/>
    </source>
</evidence>
<dbReference type="PROSITE" id="PS00674">
    <property type="entry name" value="AAA"/>
    <property type="match status" value="2"/>
</dbReference>
<feature type="domain" description="AAA+ ATPase" evidence="6">
    <location>
        <begin position="244"/>
        <end position="375"/>
    </location>
</feature>